<reference evidence="3" key="1">
    <citation type="submission" date="2013-11" db="EMBL/GenBank/DDBJ databases">
        <title>Genome sequence of the fusiform rust pathogen reveals effectors for host alternation and coevolution with pine.</title>
        <authorList>
            <consortium name="DOE Joint Genome Institute"/>
            <person name="Smith K."/>
            <person name="Pendleton A."/>
            <person name="Kubisiak T."/>
            <person name="Anderson C."/>
            <person name="Salamov A."/>
            <person name="Aerts A."/>
            <person name="Riley R."/>
            <person name="Clum A."/>
            <person name="Lindquist E."/>
            <person name="Ence D."/>
            <person name="Campbell M."/>
            <person name="Kronenberg Z."/>
            <person name="Feau N."/>
            <person name="Dhillon B."/>
            <person name="Hamelin R."/>
            <person name="Burleigh J."/>
            <person name="Smith J."/>
            <person name="Yandell M."/>
            <person name="Nelson C."/>
            <person name="Grigoriev I."/>
            <person name="Davis J."/>
        </authorList>
    </citation>
    <scope>NUCLEOTIDE SEQUENCE</scope>
    <source>
        <strain evidence="3">G11</strain>
    </source>
</reference>
<accession>A0A9P6TB22</accession>
<sequence>MLFLSNFFWLTFLCFLQIILRSYAEDLPRDLKTSQFLRLMLKEDTEECWDMWRRKNFPLKNPDDIDKGATLLNGKEEAESEVISYKNEDIIGALINLDTRLQASFETGEVVKERVQKKLLDFFTTHYDEGWREYFSGYYTLMQKPPTFNQHALKVKTSVQKAWSNDPSKKDDLMKEPLISKEHALQVKTSVHKAWRTDYSKKDDSMKKPLTSNSHALNLNTYPQFRRMKKSVSYLSNYIRRPEKANSEYNDGLEATDGLKSTDGLEATDGLKSTDGLEATDGRESTDSFQFLFHLAYDAHTYEDFRRNAIIKIEEGNERLRQKEKAILKTETEIEAQGKSDEDPLASAASQKPEEGTLSTTMTRSGKSSYNPERRRRMIFHAQQRAQKPPVPETPEAEQAVLDPLKPKQKLLKDLEEEKIRARDSIKFWKKMKDIAENYSKDIDGYLSVLLPDSKLKEKFHEILVVEPGRTNPLDTTYF</sequence>
<protein>
    <submittedName>
        <fullName evidence="3">Uncharacterized protein</fullName>
    </submittedName>
</protein>
<feature type="chain" id="PRO_5040357293" evidence="2">
    <location>
        <begin position="25"/>
        <end position="479"/>
    </location>
</feature>
<feature type="signal peptide" evidence="2">
    <location>
        <begin position="1"/>
        <end position="24"/>
    </location>
</feature>
<dbReference type="Proteomes" id="UP000886653">
    <property type="component" value="Unassembled WGS sequence"/>
</dbReference>
<comment type="caution">
    <text evidence="3">The sequence shown here is derived from an EMBL/GenBank/DDBJ whole genome shotgun (WGS) entry which is preliminary data.</text>
</comment>
<dbReference type="EMBL" id="MU167301">
    <property type="protein sequence ID" value="KAG0144188.1"/>
    <property type="molecule type" value="Genomic_DNA"/>
</dbReference>
<evidence type="ECO:0000313" key="3">
    <source>
        <dbReference type="EMBL" id="KAG0144188.1"/>
    </source>
</evidence>
<organism evidence="3 4">
    <name type="scientific">Cronartium quercuum f. sp. fusiforme G11</name>
    <dbReference type="NCBI Taxonomy" id="708437"/>
    <lineage>
        <taxon>Eukaryota</taxon>
        <taxon>Fungi</taxon>
        <taxon>Dikarya</taxon>
        <taxon>Basidiomycota</taxon>
        <taxon>Pucciniomycotina</taxon>
        <taxon>Pucciniomycetes</taxon>
        <taxon>Pucciniales</taxon>
        <taxon>Coleosporiaceae</taxon>
        <taxon>Cronartium</taxon>
    </lineage>
</organism>
<gene>
    <name evidence="3" type="ORF">CROQUDRAFT_710335</name>
</gene>
<evidence type="ECO:0000313" key="4">
    <source>
        <dbReference type="Proteomes" id="UP000886653"/>
    </source>
</evidence>
<keyword evidence="2" id="KW-0732">Signal</keyword>
<keyword evidence="4" id="KW-1185">Reference proteome</keyword>
<evidence type="ECO:0000256" key="1">
    <source>
        <dbReference type="SAM" id="MobiDB-lite"/>
    </source>
</evidence>
<proteinExistence type="predicted"/>
<evidence type="ECO:0000256" key="2">
    <source>
        <dbReference type="SAM" id="SignalP"/>
    </source>
</evidence>
<name>A0A9P6TB22_9BASI</name>
<feature type="region of interest" description="Disordered" evidence="1">
    <location>
        <begin position="248"/>
        <end position="282"/>
    </location>
</feature>
<feature type="region of interest" description="Disordered" evidence="1">
    <location>
        <begin position="335"/>
        <end position="372"/>
    </location>
</feature>
<dbReference type="AlphaFoldDB" id="A0A9P6TB22"/>
<feature type="compositionally biased region" description="Polar residues" evidence="1">
    <location>
        <begin position="357"/>
        <end position="371"/>
    </location>
</feature>